<proteinExistence type="predicted"/>
<evidence type="ECO:0000313" key="3">
    <source>
        <dbReference type="Proteomes" id="UP000051638"/>
    </source>
</evidence>
<dbReference type="InterPro" id="IPR025699">
    <property type="entry name" value="ABC2_memb-like"/>
</dbReference>
<feature type="transmembrane region" description="Helical" evidence="1">
    <location>
        <begin position="119"/>
        <end position="144"/>
    </location>
</feature>
<name>A0A0R2CQN6_9LACO</name>
<keyword evidence="1" id="KW-0472">Membrane</keyword>
<reference evidence="2 3" key="1">
    <citation type="journal article" date="2015" name="Genome Announc.">
        <title>Expanding the biotechnology potential of lactobacilli through comparative genomics of 213 strains and associated genera.</title>
        <authorList>
            <person name="Sun Z."/>
            <person name="Harris H.M."/>
            <person name="McCann A."/>
            <person name="Guo C."/>
            <person name="Argimon S."/>
            <person name="Zhang W."/>
            <person name="Yang X."/>
            <person name="Jeffery I.B."/>
            <person name="Cooney J.C."/>
            <person name="Kagawa T.F."/>
            <person name="Liu W."/>
            <person name="Song Y."/>
            <person name="Salvetti E."/>
            <person name="Wrobel A."/>
            <person name="Rasinkangas P."/>
            <person name="Parkhill J."/>
            <person name="Rea M.C."/>
            <person name="O'Sullivan O."/>
            <person name="Ritari J."/>
            <person name="Douillard F.P."/>
            <person name="Paul Ross R."/>
            <person name="Yang R."/>
            <person name="Briner A.E."/>
            <person name="Felis G.E."/>
            <person name="de Vos W.M."/>
            <person name="Barrangou R."/>
            <person name="Klaenhammer T.R."/>
            <person name="Caufield P.W."/>
            <person name="Cui Y."/>
            <person name="Zhang H."/>
            <person name="O'Toole P.W."/>
        </authorList>
    </citation>
    <scope>NUCLEOTIDE SEQUENCE [LARGE SCALE GENOMIC DNA]</scope>
    <source>
        <strain evidence="2 3">DSM 20253</strain>
    </source>
</reference>
<organism evidence="2 3">
    <name type="scientific">Loigolactobacillus rennini DSM 20253</name>
    <dbReference type="NCBI Taxonomy" id="1423796"/>
    <lineage>
        <taxon>Bacteria</taxon>
        <taxon>Bacillati</taxon>
        <taxon>Bacillota</taxon>
        <taxon>Bacilli</taxon>
        <taxon>Lactobacillales</taxon>
        <taxon>Lactobacillaceae</taxon>
        <taxon>Loigolactobacillus</taxon>
    </lineage>
</organism>
<evidence type="ECO:0008006" key="4">
    <source>
        <dbReference type="Google" id="ProtNLM"/>
    </source>
</evidence>
<dbReference type="PATRIC" id="fig|1423796.3.peg.311"/>
<feature type="transmembrane region" description="Helical" evidence="1">
    <location>
        <begin position="20"/>
        <end position="36"/>
    </location>
</feature>
<gene>
    <name evidence="2" type="ORF">FC24_GL000300</name>
</gene>
<dbReference type="RefSeq" id="WP_057874730.1">
    <property type="nucleotide sequence ID" value="NZ_AYYI01000089.1"/>
</dbReference>
<keyword evidence="1" id="KW-1133">Transmembrane helix</keyword>
<keyword evidence="1" id="KW-0812">Transmembrane</keyword>
<dbReference type="AlphaFoldDB" id="A0A0R2CQN6"/>
<comment type="caution">
    <text evidence="2">The sequence shown here is derived from an EMBL/GenBank/DDBJ whole genome shotgun (WGS) entry which is preliminary data.</text>
</comment>
<dbReference type="Pfam" id="PF13346">
    <property type="entry name" value="ABC2_membrane_5"/>
    <property type="match status" value="1"/>
</dbReference>
<feature type="transmembrane region" description="Helical" evidence="1">
    <location>
        <begin position="151"/>
        <end position="173"/>
    </location>
</feature>
<evidence type="ECO:0000256" key="1">
    <source>
        <dbReference type="SAM" id="Phobius"/>
    </source>
</evidence>
<protein>
    <recommendedName>
        <fullName evidence="4">ABC-2 transporter permease</fullName>
    </recommendedName>
</protein>
<evidence type="ECO:0000313" key="2">
    <source>
        <dbReference type="EMBL" id="KRM94145.1"/>
    </source>
</evidence>
<feature type="transmembrane region" description="Helical" evidence="1">
    <location>
        <begin position="185"/>
        <end position="207"/>
    </location>
</feature>
<dbReference type="Proteomes" id="UP000051638">
    <property type="component" value="Unassembled WGS sequence"/>
</dbReference>
<dbReference type="OrthoDB" id="2340069at2"/>
<feature type="transmembrane region" description="Helical" evidence="1">
    <location>
        <begin position="82"/>
        <end position="107"/>
    </location>
</feature>
<sequence length="217" mass="24507">MLGLMLKDYYQLRDKWFKKSYLLSVSFSLIIAIIFLKSDSWIVATLVSMIMINSIQSLFLSDNKNSWINFLTTLSIKKSISVLARYLFVIIVCAVTAILNGLFFLVISLFFKGITTESIMIVPICLFTVAIIYISFILPFLYAFQQNGLTVGVLLILGVAFVSIRFFGILSKIKKLILLDSKIELIFLVALALIITVTLSYSVAYVISLIESVKYFV</sequence>
<keyword evidence="3" id="KW-1185">Reference proteome</keyword>
<feature type="transmembrane region" description="Helical" evidence="1">
    <location>
        <begin position="42"/>
        <end position="61"/>
    </location>
</feature>
<accession>A0A0R2CQN6</accession>
<dbReference type="EMBL" id="AYYI01000089">
    <property type="protein sequence ID" value="KRM94145.1"/>
    <property type="molecule type" value="Genomic_DNA"/>
</dbReference>